<dbReference type="SMART" id="SM00899">
    <property type="entry name" value="FeoA"/>
    <property type="match status" value="1"/>
</dbReference>
<organism evidence="3 4">
    <name type="scientific">Infirmifilum uzonense</name>
    <dbReference type="NCBI Taxonomy" id="1550241"/>
    <lineage>
        <taxon>Archaea</taxon>
        <taxon>Thermoproteota</taxon>
        <taxon>Thermoprotei</taxon>
        <taxon>Thermofilales</taxon>
        <taxon>Thermofilaceae</taxon>
        <taxon>Infirmifilum</taxon>
    </lineage>
</organism>
<dbReference type="KEGG" id="thf:MA03_04890"/>
<dbReference type="PATRIC" id="fig|1550241.5.peg.1032"/>
<evidence type="ECO:0000313" key="3">
    <source>
        <dbReference type="EMBL" id="AKG38740.1"/>
    </source>
</evidence>
<dbReference type="InterPro" id="IPR053184">
    <property type="entry name" value="FeoA-like"/>
</dbReference>
<dbReference type="GeneID" id="25401543"/>
<name>A0A0F7FIH1_9CREN</name>
<dbReference type="GO" id="GO:0046914">
    <property type="term" value="F:transition metal ion binding"/>
    <property type="evidence" value="ECO:0007669"/>
    <property type="project" value="InterPro"/>
</dbReference>
<dbReference type="EMBL" id="CP009961">
    <property type="protein sequence ID" value="AKG38740.1"/>
    <property type="molecule type" value="Genomic_DNA"/>
</dbReference>
<evidence type="ECO:0000256" key="1">
    <source>
        <dbReference type="ARBA" id="ARBA00023004"/>
    </source>
</evidence>
<proteinExistence type="predicted"/>
<dbReference type="Gene3D" id="2.30.30.90">
    <property type="match status" value="1"/>
</dbReference>
<accession>A0A0F7FIH1</accession>
<protein>
    <recommendedName>
        <fullName evidence="2">Ferrous iron transporter FeoA-like domain-containing protein</fullName>
    </recommendedName>
</protein>
<dbReference type="AlphaFoldDB" id="A0A0F7FIH1"/>
<dbReference type="InterPro" id="IPR007167">
    <property type="entry name" value="Fe-transptr_FeoA-like"/>
</dbReference>
<dbReference type="OrthoDB" id="105333at2157"/>
<dbReference type="RefSeq" id="WP_052884198.1">
    <property type="nucleotide sequence ID" value="NZ_CP009961.1"/>
</dbReference>
<dbReference type="Proteomes" id="UP000067434">
    <property type="component" value="Chromosome"/>
</dbReference>
<dbReference type="InterPro" id="IPR038157">
    <property type="entry name" value="FeoA_core_dom"/>
</dbReference>
<evidence type="ECO:0000313" key="4">
    <source>
        <dbReference type="Proteomes" id="UP000067434"/>
    </source>
</evidence>
<evidence type="ECO:0000259" key="2">
    <source>
        <dbReference type="SMART" id="SM00899"/>
    </source>
</evidence>
<dbReference type="InterPro" id="IPR008988">
    <property type="entry name" value="Transcriptional_repressor_C"/>
</dbReference>
<dbReference type="STRING" id="1550241.MA03_04890"/>
<sequence>MALSNRIPLLFAKPGSRVKVISFEGGRGSMRRLFELGVVPGEELRVVFNNAGPIVVERSGTRIAIGRGLAARIIVEVIE</sequence>
<gene>
    <name evidence="3" type="ORF">MA03_04890</name>
</gene>
<dbReference type="SUPFAM" id="SSF50037">
    <property type="entry name" value="C-terminal domain of transcriptional repressors"/>
    <property type="match status" value="1"/>
</dbReference>
<feature type="domain" description="Ferrous iron transporter FeoA-like" evidence="2">
    <location>
        <begin position="7"/>
        <end position="77"/>
    </location>
</feature>
<dbReference type="PANTHER" id="PTHR43151:SF2">
    <property type="entry name" value="FE(2+) TRANSPORT PROTEIN A-RELATED"/>
    <property type="match status" value="1"/>
</dbReference>
<dbReference type="HOGENOM" id="CLU_150646_6_3_2"/>
<keyword evidence="1" id="KW-0408">Iron</keyword>
<keyword evidence="4" id="KW-1185">Reference proteome</keyword>
<dbReference type="PANTHER" id="PTHR43151">
    <property type="entry name" value="FEOA FAMILY PROTEIN"/>
    <property type="match status" value="1"/>
</dbReference>
<reference evidence="3 4" key="1">
    <citation type="journal article" date="2015" name="Stand. Genomic Sci.">
        <title>Complete genome sequence of and proposal of Thermofilum uzonense sp. nov. a novel hyperthermophilic crenarchaeon and emended description of the genus Thermofilum.</title>
        <authorList>
            <person name="Toshchakov S.V."/>
            <person name="Korzhenkov A.A."/>
            <person name="Samarov N.I."/>
            <person name="Mazunin I.O."/>
            <person name="Mozhey O.I."/>
            <person name="Shmyr I.S."/>
            <person name="Derbikova K.S."/>
            <person name="Taranov E.A."/>
            <person name="Dominova I.N."/>
            <person name="Bonch-Osmolovskaya E.A."/>
            <person name="Patrushev M.V."/>
            <person name="Podosokorskaya O.A."/>
            <person name="Kublanov I.V."/>
        </authorList>
    </citation>
    <scope>NUCLEOTIDE SEQUENCE [LARGE SCALE GENOMIC DNA]</scope>
    <source>
        <strain evidence="3 4">1807-2</strain>
    </source>
</reference>
<dbReference type="Pfam" id="PF04023">
    <property type="entry name" value="FeoA"/>
    <property type="match status" value="1"/>
</dbReference>